<evidence type="ECO:0000256" key="2">
    <source>
        <dbReference type="SAM" id="SignalP"/>
    </source>
</evidence>
<proteinExistence type="predicted"/>
<keyword evidence="4" id="KW-1185">Reference proteome</keyword>
<evidence type="ECO:0000313" key="4">
    <source>
        <dbReference type="Proteomes" id="UP000244336"/>
    </source>
</evidence>
<keyword evidence="2" id="KW-0732">Signal</keyword>
<feature type="chain" id="PRO_5015575427" evidence="2">
    <location>
        <begin position="28"/>
        <end position="94"/>
    </location>
</feature>
<feature type="signal peptide" evidence="2">
    <location>
        <begin position="1"/>
        <end position="27"/>
    </location>
</feature>
<reference evidence="3 4" key="1">
    <citation type="submission" date="2018-04" db="EMBL/GenBank/DDBJ databases">
        <title>WGS assembly of Panicum hallii var. hallii HAL2.</title>
        <authorList>
            <person name="Lovell J."/>
            <person name="Jenkins J."/>
            <person name="Lowry D."/>
            <person name="Mamidi S."/>
            <person name="Sreedasyam A."/>
            <person name="Weng X."/>
            <person name="Barry K."/>
            <person name="Bonette J."/>
            <person name="Campitelli B."/>
            <person name="Daum C."/>
            <person name="Gordon S."/>
            <person name="Gould B."/>
            <person name="Lipzen A."/>
            <person name="MacQueen A."/>
            <person name="Palacio-Mejia J."/>
            <person name="Plott C."/>
            <person name="Shakirov E."/>
            <person name="Shu S."/>
            <person name="Yoshinaga Y."/>
            <person name="Zane M."/>
            <person name="Rokhsar D."/>
            <person name="Grimwood J."/>
            <person name="Schmutz J."/>
            <person name="Juenger T."/>
        </authorList>
    </citation>
    <scope>NUCLEOTIDE SEQUENCE [LARGE SCALE GENOMIC DNA]</scope>
    <source>
        <strain evidence="4">cv. HAL2</strain>
    </source>
</reference>
<accession>A0A2T7DQ79</accession>
<evidence type="ECO:0000313" key="3">
    <source>
        <dbReference type="EMBL" id="PUZ57730.1"/>
    </source>
</evidence>
<gene>
    <name evidence="3" type="ORF">GQ55_5G452900</name>
</gene>
<dbReference type="Proteomes" id="UP000244336">
    <property type="component" value="Chromosome 5"/>
</dbReference>
<protein>
    <submittedName>
        <fullName evidence="3">Uncharacterized protein</fullName>
    </submittedName>
</protein>
<dbReference type="Gramene" id="PUZ57730">
    <property type="protein sequence ID" value="PUZ57730"/>
    <property type="gene ID" value="GQ55_5G452900"/>
</dbReference>
<dbReference type="PROSITE" id="PS51257">
    <property type="entry name" value="PROKAR_LIPOPROTEIN"/>
    <property type="match status" value="1"/>
</dbReference>
<feature type="region of interest" description="Disordered" evidence="1">
    <location>
        <begin position="41"/>
        <end position="94"/>
    </location>
</feature>
<name>A0A2T7DQ79_9POAL</name>
<organism evidence="3 4">
    <name type="scientific">Panicum hallii var. hallii</name>
    <dbReference type="NCBI Taxonomy" id="1504633"/>
    <lineage>
        <taxon>Eukaryota</taxon>
        <taxon>Viridiplantae</taxon>
        <taxon>Streptophyta</taxon>
        <taxon>Embryophyta</taxon>
        <taxon>Tracheophyta</taxon>
        <taxon>Spermatophyta</taxon>
        <taxon>Magnoliopsida</taxon>
        <taxon>Liliopsida</taxon>
        <taxon>Poales</taxon>
        <taxon>Poaceae</taxon>
        <taxon>PACMAD clade</taxon>
        <taxon>Panicoideae</taxon>
        <taxon>Panicodae</taxon>
        <taxon>Paniceae</taxon>
        <taxon>Panicinae</taxon>
        <taxon>Panicum</taxon>
        <taxon>Panicum sect. Panicum</taxon>
    </lineage>
</organism>
<sequence length="94" mass="9532">MAKRCSPFLPSCCMFAATIALAVVVSCSVVVDCSEVKDDAAALPDGGRGGWAPPAPRPGTVHHMCPDPDPECGHPGGGAPPPPPPPHRKIARSG</sequence>
<dbReference type="AlphaFoldDB" id="A0A2T7DQ79"/>
<dbReference type="EMBL" id="CM009753">
    <property type="protein sequence ID" value="PUZ57730.1"/>
    <property type="molecule type" value="Genomic_DNA"/>
</dbReference>
<evidence type="ECO:0000256" key="1">
    <source>
        <dbReference type="SAM" id="MobiDB-lite"/>
    </source>
</evidence>